<accession>F9RS98</accession>
<proteinExistence type="predicted"/>
<organism evidence="1 2">
    <name type="scientific">Vibrio scophthalmi LMG 19158</name>
    <dbReference type="NCBI Taxonomy" id="870967"/>
    <lineage>
        <taxon>Bacteria</taxon>
        <taxon>Pseudomonadati</taxon>
        <taxon>Pseudomonadota</taxon>
        <taxon>Gammaproteobacteria</taxon>
        <taxon>Vibrionales</taxon>
        <taxon>Vibrionaceae</taxon>
        <taxon>Vibrio</taxon>
    </lineage>
</organism>
<reference evidence="1 2" key="1">
    <citation type="journal article" date="2012" name="Int. J. Syst. Evol. Microbiol.">
        <title>Vibrio caribbeanicus sp. nov., isolated from the marine sponge Scleritoderma cyanea.</title>
        <authorList>
            <person name="Hoffmann M."/>
            <person name="Monday S.R."/>
            <person name="Allard M.W."/>
            <person name="Strain E.A."/>
            <person name="Whittaker P."/>
            <person name="Naum M."/>
            <person name="McCarthy P.J."/>
            <person name="Lopez J.V."/>
            <person name="Fischer M."/>
            <person name="Brown E.W."/>
        </authorList>
    </citation>
    <scope>NUCLEOTIDE SEQUENCE [LARGE SCALE GENOMIC DNA]</scope>
    <source>
        <strain evidence="1 2">LMG 19158</strain>
    </source>
</reference>
<protein>
    <recommendedName>
        <fullName evidence="3">Lipoprotein</fullName>
    </recommendedName>
</protein>
<gene>
    <name evidence="1" type="ORF">VIS19158_06395</name>
</gene>
<dbReference type="AlphaFoldDB" id="F9RS98"/>
<sequence length="455" mass="48800">MFKKTLLTLAVIGALSACDSDNNDDTNSVSASKTITVIDGYLINANVYADRNANGQSESGELIGKTNDSGQITIPAADAGYDMIVTVEAGVTSDSDKPGFITQNYVMHAGNASEVVTPFTTLAKARNISVADVAAELNIDASIISGDYIKSKTTQPGMAKKAHALARTLTLSVLPDIGNQSSAAIKASTNEISDFLDSEINNGTDLDLIEVKKDKDGNLTTKPAVRTVADFYRGETLYFLSLNGPYSVEEGIQKFVFSNDDTIMITRQDGITVEGPYAVNFGPNKIDDATVLYMNSNTALLAEENWDLTFSTKSEYSNGSWPSVEASDVTADMFTNQTIYHVFDDSTTKSPKPFLTKMEFSANTVTLTESNGATSSAGWGLANGTVIIDGVFDGSDWHITPTAVSGDPQTLLNNNEVMFALSGRNAQGEAHKLAMFTYNKALAESIYLKWNNVVK</sequence>
<evidence type="ECO:0000313" key="2">
    <source>
        <dbReference type="Proteomes" id="UP000004349"/>
    </source>
</evidence>
<dbReference type="Proteomes" id="UP000004349">
    <property type="component" value="Unassembled WGS sequence"/>
</dbReference>
<dbReference type="EMBL" id="AFWE01000185">
    <property type="protein sequence ID" value="EGU32424.1"/>
    <property type="molecule type" value="Genomic_DNA"/>
</dbReference>
<dbReference type="RefSeq" id="WP_005597853.1">
    <property type="nucleotide sequence ID" value="NZ_AFWE01000185.1"/>
</dbReference>
<evidence type="ECO:0008006" key="3">
    <source>
        <dbReference type="Google" id="ProtNLM"/>
    </source>
</evidence>
<evidence type="ECO:0000313" key="1">
    <source>
        <dbReference type="EMBL" id="EGU32424.1"/>
    </source>
</evidence>
<comment type="caution">
    <text evidence="1">The sequence shown here is derived from an EMBL/GenBank/DDBJ whole genome shotgun (WGS) entry which is preliminary data.</text>
</comment>
<name>F9RS98_9VIBR</name>
<dbReference type="eggNOG" id="COG1523">
    <property type="taxonomic scope" value="Bacteria"/>
</dbReference>
<dbReference type="PROSITE" id="PS51257">
    <property type="entry name" value="PROKAR_LIPOPROTEIN"/>
    <property type="match status" value="1"/>
</dbReference>